<dbReference type="STRING" id="319653.SAMN04487973_11141"/>
<dbReference type="PANTHER" id="PTHR43333">
    <property type="entry name" value="2-HACID_DH_C DOMAIN-CONTAINING PROTEIN"/>
    <property type="match status" value="1"/>
</dbReference>
<dbReference type="PANTHER" id="PTHR43333:SF1">
    <property type="entry name" value="D-ISOMER SPECIFIC 2-HYDROXYACID DEHYDROGENASE NAD-BINDING DOMAIN-CONTAINING PROTEIN"/>
    <property type="match status" value="1"/>
</dbReference>
<evidence type="ECO:0000259" key="6">
    <source>
        <dbReference type="Pfam" id="PF02826"/>
    </source>
</evidence>
<evidence type="ECO:0000256" key="4">
    <source>
        <dbReference type="RuleBase" id="RU003719"/>
    </source>
</evidence>
<name>A0A0R2JXK4_9LACO</name>
<evidence type="ECO:0000256" key="2">
    <source>
        <dbReference type="ARBA" id="ARBA00023002"/>
    </source>
</evidence>
<evidence type="ECO:0000259" key="5">
    <source>
        <dbReference type="Pfam" id="PF00389"/>
    </source>
</evidence>
<comment type="caution">
    <text evidence="7">The sequence shown here is derived from an EMBL/GenBank/DDBJ whole genome shotgun (WGS) entry which is preliminary data.</text>
</comment>
<accession>A0A0R2JXK4</accession>
<dbReference type="InterPro" id="IPR006140">
    <property type="entry name" value="D-isomer_DH_NAD-bd"/>
</dbReference>
<dbReference type="Pfam" id="PF02826">
    <property type="entry name" value="2-Hacid_dh_C"/>
    <property type="match status" value="1"/>
</dbReference>
<evidence type="ECO:0000313" key="7">
    <source>
        <dbReference type="EMBL" id="KRN81886.1"/>
    </source>
</evidence>
<protein>
    <submittedName>
        <fullName evidence="7">D-3-phosphoglycerate dehydrogenase</fullName>
    </submittedName>
</protein>
<organism evidence="7 8">
    <name type="scientific">Pediococcus ethanolidurans</name>
    <dbReference type="NCBI Taxonomy" id="319653"/>
    <lineage>
        <taxon>Bacteria</taxon>
        <taxon>Bacillati</taxon>
        <taxon>Bacillota</taxon>
        <taxon>Bacilli</taxon>
        <taxon>Lactobacillales</taxon>
        <taxon>Lactobacillaceae</taxon>
        <taxon>Pediococcus</taxon>
    </lineage>
</organism>
<sequence>MKAAEKLITSYFIRSCKILKNLLLLTHNSELNLAAYRQLGINIFTEESITPQDYASIEIMLGWKPDISQKVLTVSNGSLKWLQTISAGVDYLPLKTLKEKQVIVSNVSGVHAAPISQTVLLYALYFMRDLPQVLESSAQHHWEPQADFGDAFVLNETTWTIFGTGHIGSELARLLQAFHAKTIGVNRTGHKAAHFDDTFAQDDWRHAVTKSDVLVNIMPLTPQTTHFFDKTFFDALHNTYLFINVGRGKSVDTKALIEALNQQKLQHAALDVFEEEPLPSDNALWQMKNVLITPHYSAQTKHQGQAWDKIFLPNLKQFMRDGTVPINQINMQNGY</sequence>
<dbReference type="AlphaFoldDB" id="A0A0R2JXK4"/>
<dbReference type="Proteomes" id="UP000051749">
    <property type="component" value="Unassembled WGS sequence"/>
</dbReference>
<keyword evidence="3" id="KW-0520">NAD</keyword>
<evidence type="ECO:0000313" key="8">
    <source>
        <dbReference type="Proteomes" id="UP000051749"/>
    </source>
</evidence>
<evidence type="ECO:0000256" key="1">
    <source>
        <dbReference type="ARBA" id="ARBA00005854"/>
    </source>
</evidence>
<keyword evidence="2 4" id="KW-0560">Oxidoreductase</keyword>
<feature type="domain" description="D-isomer specific 2-hydroxyacid dehydrogenase catalytic" evidence="5">
    <location>
        <begin position="50"/>
        <end position="323"/>
    </location>
</feature>
<reference evidence="7 8" key="1">
    <citation type="journal article" date="2015" name="Genome Announc.">
        <title>Expanding the biotechnology potential of lactobacilli through comparative genomics of 213 strains and associated genera.</title>
        <authorList>
            <person name="Sun Z."/>
            <person name="Harris H.M."/>
            <person name="McCann A."/>
            <person name="Guo C."/>
            <person name="Argimon S."/>
            <person name="Zhang W."/>
            <person name="Yang X."/>
            <person name="Jeffery I.B."/>
            <person name="Cooney J.C."/>
            <person name="Kagawa T.F."/>
            <person name="Liu W."/>
            <person name="Song Y."/>
            <person name="Salvetti E."/>
            <person name="Wrobel A."/>
            <person name="Rasinkangas P."/>
            <person name="Parkhill J."/>
            <person name="Rea M.C."/>
            <person name="O'Sullivan O."/>
            <person name="Ritari J."/>
            <person name="Douillard F.P."/>
            <person name="Paul Ross R."/>
            <person name="Yang R."/>
            <person name="Briner A.E."/>
            <person name="Felis G.E."/>
            <person name="de Vos W.M."/>
            <person name="Barrangou R."/>
            <person name="Klaenhammer T.R."/>
            <person name="Caufield P.W."/>
            <person name="Cui Y."/>
            <person name="Zhang H."/>
            <person name="O'Toole P.W."/>
        </authorList>
    </citation>
    <scope>NUCLEOTIDE SEQUENCE [LARGE SCALE GENOMIC DNA]</scope>
    <source>
        <strain evidence="7 8">DSM 22301</strain>
    </source>
</reference>
<feature type="domain" description="D-isomer specific 2-hydroxyacid dehydrogenase NAD-binding" evidence="6">
    <location>
        <begin position="122"/>
        <end position="296"/>
    </location>
</feature>
<dbReference type="EMBL" id="JQBY01000018">
    <property type="protein sequence ID" value="KRN81886.1"/>
    <property type="molecule type" value="Genomic_DNA"/>
</dbReference>
<dbReference type="GO" id="GO:0051287">
    <property type="term" value="F:NAD binding"/>
    <property type="evidence" value="ECO:0007669"/>
    <property type="project" value="InterPro"/>
</dbReference>
<dbReference type="Pfam" id="PF00389">
    <property type="entry name" value="2-Hacid_dh"/>
    <property type="match status" value="1"/>
</dbReference>
<dbReference type="PATRIC" id="fig|319653.3.peg.729"/>
<dbReference type="InterPro" id="IPR036291">
    <property type="entry name" value="NAD(P)-bd_dom_sf"/>
</dbReference>
<dbReference type="OrthoDB" id="9805416at2"/>
<gene>
    <name evidence="7" type="ORF">IV87_GL000718</name>
</gene>
<dbReference type="InterPro" id="IPR006139">
    <property type="entry name" value="D-isomer_2_OHA_DH_cat_dom"/>
</dbReference>
<dbReference type="Gene3D" id="3.40.50.720">
    <property type="entry name" value="NAD(P)-binding Rossmann-like Domain"/>
    <property type="match status" value="2"/>
</dbReference>
<dbReference type="SUPFAM" id="SSF51735">
    <property type="entry name" value="NAD(P)-binding Rossmann-fold domains"/>
    <property type="match status" value="1"/>
</dbReference>
<dbReference type="SUPFAM" id="SSF52283">
    <property type="entry name" value="Formate/glycerate dehydrogenase catalytic domain-like"/>
    <property type="match status" value="1"/>
</dbReference>
<evidence type="ECO:0000256" key="3">
    <source>
        <dbReference type="ARBA" id="ARBA00023027"/>
    </source>
</evidence>
<comment type="similarity">
    <text evidence="1 4">Belongs to the D-isomer specific 2-hydroxyacid dehydrogenase family.</text>
</comment>
<proteinExistence type="inferred from homology"/>
<dbReference type="GO" id="GO:0016616">
    <property type="term" value="F:oxidoreductase activity, acting on the CH-OH group of donors, NAD or NADP as acceptor"/>
    <property type="evidence" value="ECO:0007669"/>
    <property type="project" value="InterPro"/>
</dbReference>